<name>A0A0M0KYN7_9BACI</name>
<evidence type="ECO:0000256" key="9">
    <source>
        <dbReference type="ARBA" id="ARBA00043982"/>
    </source>
</evidence>
<sequence>MKEKGFTLIEMLVVMLVVTVLLLVIIPNVVKNKEVINTKGCSALIKTVQSQVEAYEIDNRKIPTLEELKTEGYLNGDVKCPGGQEIAIVDGVVQQSGSK</sequence>
<keyword evidence="5 10" id="KW-0812">Transmembrane</keyword>
<dbReference type="GO" id="GO:0030420">
    <property type="term" value="P:establishment of competence for transformation"/>
    <property type="evidence" value="ECO:0007669"/>
    <property type="project" value="UniProtKB-UniRule"/>
</dbReference>
<comment type="similarity">
    <text evidence="9 10">Belongs to the ComGC family.</text>
</comment>
<evidence type="ECO:0000256" key="7">
    <source>
        <dbReference type="ARBA" id="ARBA00023136"/>
    </source>
</evidence>
<evidence type="ECO:0000313" key="13">
    <source>
        <dbReference type="Proteomes" id="UP000037558"/>
    </source>
</evidence>
<dbReference type="RefSeq" id="WP_053402140.1">
    <property type="nucleotide sequence ID" value="NZ_LILC01000019.1"/>
</dbReference>
<evidence type="ECO:0000256" key="3">
    <source>
        <dbReference type="ARBA" id="ARBA00022475"/>
    </source>
</evidence>
<dbReference type="PATRIC" id="fig|284581.3.peg.3969"/>
<keyword evidence="10" id="KW-0813">Transport</keyword>
<comment type="caution">
    <text evidence="12">The sequence shown here is derived from an EMBL/GenBank/DDBJ whole genome shotgun (WGS) entry which is preliminary data.</text>
</comment>
<evidence type="ECO:0000313" key="12">
    <source>
        <dbReference type="EMBL" id="KOO43936.1"/>
    </source>
</evidence>
<evidence type="ECO:0000256" key="5">
    <source>
        <dbReference type="ARBA" id="ARBA00022692"/>
    </source>
</evidence>
<feature type="propeptide" id="PRO_5035537111" evidence="11">
    <location>
        <begin position="1"/>
        <end position="5"/>
    </location>
</feature>
<comment type="function">
    <text evidence="10">Required for transformation and DNA binding.</text>
</comment>
<dbReference type="InterPro" id="IPR012902">
    <property type="entry name" value="N_methyl_site"/>
</dbReference>
<dbReference type="GO" id="GO:0009986">
    <property type="term" value="C:cell surface"/>
    <property type="evidence" value="ECO:0007669"/>
    <property type="project" value="UniProtKB-SubCell"/>
</dbReference>
<evidence type="ECO:0000256" key="4">
    <source>
        <dbReference type="ARBA" id="ARBA00022481"/>
    </source>
</evidence>
<keyword evidence="8 10" id="KW-0178">Competence</keyword>
<dbReference type="PIRSF" id="PIRSF029928">
    <property type="entry name" value="Late_competence_ComGC"/>
    <property type="match status" value="1"/>
</dbReference>
<gene>
    <name evidence="12" type="ORF">AMD01_14505</name>
</gene>
<keyword evidence="6 10" id="KW-1133">Transmembrane helix</keyword>
<proteinExistence type="inferred from homology"/>
<evidence type="ECO:0000256" key="6">
    <source>
        <dbReference type="ARBA" id="ARBA00022989"/>
    </source>
</evidence>
<evidence type="ECO:0000256" key="2">
    <source>
        <dbReference type="ARBA" id="ARBA00004241"/>
    </source>
</evidence>
<accession>A0A0M0KYN7</accession>
<dbReference type="STRING" id="284581.AMD01_14505"/>
<dbReference type="Gene3D" id="3.30.700.10">
    <property type="entry name" value="Glycoprotein, Type 4 Pilin"/>
    <property type="match status" value="1"/>
</dbReference>
<dbReference type="SUPFAM" id="SSF54523">
    <property type="entry name" value="Pili subunits"/>
    <property type="match status" value="1"/>
</dbReference>
<dbReference type="EMBL" id="LILC01000019">
    <property type="protein sequence ID" value="KOO43936.1"/>
    <property type="molecule type" value="Genomic_DNA"/>
</dbReference>
<dbReference type="AlphaFoldDB" id="A0A0M0KYN7"/>
<keyword evidence="4 11" id="KW-0488">Methylation</keyword>
<dbReference type="Pfam" id="PF07963">
    <property type="entry name" value="N_methyl"/>
    <property type="match status" value="1"/>
</dbReference>
<dbReference type="InterPro" id="IPR045584">
    <property type="entry name" value="Pilin-like"/>
</dbReference>
<feature type="transmembrane region" description="Helical" evidence="10">
    <location>
        <begin position="6"/>
        <end position="30"/>
    </location>
</feature>
<dbReference type="InterPro" id="IPR000983">
    <property type="entry name" value="Bac_GSPG_pilin"/>
</dbReference>
<feature type="modified residue" description="N-methylphenylalanine" evidence="11">
    <location>
        <position position="6"/>
    </location>
</feature>
<protein>
    <recommendedName>
        <fullName evidence="10">ComG operon protein 3</fullName>
    </recommendedName>
</protein>
<dbReference type="PRINTS" id="PR00813">
    <property type="entry name" value="BCTERIALGSPG"/>
</dbReference>
<reference evidence="13" key="1">
    <citation type="submission" date="2015-08" db="EMBL/GenBank/DDBJ databases">
        <title>Fjat-14210 dsm16467.</title>
        <authorList>
            <person name="Liu B."/>
            <person name="Wang J."/>
            <person name="Zhu Y."/>
            <person name="Liu G."/>
            <person name="Chen Q."/>
            <person name="Chen Z."/>
            <person name="Lan J."/>
            <person name="Che J."/>
            <person name="Ge C."/>
            <person name="Shi H."/>
            <person name="Pan Z."/>
            <person name="Liu X."/>
        </authorList>
    </citation>
    <scope>NUCLEOTIDE SEQUENCE [LARGE SCALE GENOMIC DNA]</scope>
    <source>
        <strain evidence="13">DSM 16467</strain>
    </source>
</reference>
<evidence type="ECO:0000256" key="11">
    <source>
        <dbReference type="PIRSR" id="PIRSR029928-50"/>
    </source>
</evidence>
<keyword evidence="7 10" id="KW-0472">Membrane</keyword>
<organism evidence="12 13">
    <name type="scientific">Priestia koreensis</name>
    <dbReference type="NCBI Taxonomy" id="284581"/>
    <lineage>
        <taxon>Bacteria</taxon>
        <taxon>Bacillati</taxon>
        <taxon>Bacillota</taxon>
        <taxon>Bacilli</taxon>
        <taxon>Bacillales</taxon>
        <taxon>Bacillaceae</taxon>
        <taxon>Priestia</taxon>
    </lineage>
</organism>
<evidence type="ECO:0000256" key="1">
    <source>
        <dbReference type="ARBA" id="ARBA00004162"/>
    </source>
</evidence>
<dbReference type="NCBIfam" id="TIGR02532">
    <property type="entry name" value="IV_pilin_GFxxxE"/>
    <property type="match status" value="1"/>
</dbReference>
<dbReference type="GO" id="GO:0015627">
    <property type="term" value="C:type II protein secretion system complex"/>
    <property type="evidence" value="ECO:0007669"/>
    <property type="project" value="InterPro"/>
</dbReference>
<comment type="subcellular location">
    <subcellularLocation>
        <location evidence="1">Cell membrane</location>
        <topology evidence="1">Single-pass membrane protein</topology>
    </subcellularLocation>
    <subcellularLocation>
        <location evidence="2">Cell surface</location>
    </subcellularLocation>
</comment>
<dbReference type="GO" id="GO:0005886">
    <property type="term" value="C:plasma membrane"/>
    <property type="evidence" value="ECO:0007669"/>
    <property type="project" value="UniProtKB-SubCell"/>
</dbReference>
<dbReference type="InterPro" id="IPR016940">
    <property type="entry name" value="ComGC"/>
</dbReference>
<dbReference type="Proteomes" id="UP000037558">
    <property type="component" value="Unassembled WGS sequence"/>
</dbReference>
<keyword evidence="3 10" id="KW-1003">Cell membrane</keyword>
<keyword evidence="13" id="KW-1185">Reference proteome</keyword>
<dbReference type="GO" id="GO:0015628">
    <property type="term" value="P:protein secretion by the type II secretion system"/>
    <property type="evidence" value="ECO:0007669"/>
    <property type="project" value="InterPro"/>
</dbReference>
<dbReference type="PROSITE" id="PS00409">
    <property type="entry name" value="PROKAR_NTER_METHYL"/>
    <property type="match status" value="1"/>
</dbReference>
<dbReference type="NCBIfam" id="NF040999">
    <property type="entry name" value="pilin_ComGC"/>
    <property type="match status" value="1"/>
</dbReference>
<feature type="chain" id="PRO_5035537110" description="ComG operon protein 3" evidence="11">
    <location>
        <begin position="6"/>
        <end position="99"/>
    </location>
</feature>
<evidence type="ECO:0000256" key="10">
    <source>
        <dbReference type="PIRNR" id="PIRNR029928"/>
    </source>
</evidence>
<comment type="subunit">
    <text evidence="10">Homodimer.</text>
</comment>
<evidence type="ECO:0000256" key="8">
    <source>
        <dbReference type="ARBA" id="ARBA00023287"/>
    </source>
</evidence>